<dbReference type="InterPro" id="IPR018062">
    <property type="entry name" value="HTH_AraC-typ_CS"/>
</dbReference>
<keyword evidence="6" id="KW-1185">Reference proteome</keyword>
<dbReference type="InterPro" id="IPR013656">
    <property type="entry name" value="PAS_4"/>
</dbReference>
<accession>A0A5C6BGE6</accession>
<sequence length="258" mass="28931">MKNTPSADTFFARVESGRQVLALFDLLPDVSFFVKDRSGRFMALNRRGCEYCGVISEEEAIGKTDHDFFPATRAANYCEDDQHVMRSGQPILNRIESAPEDAGSPRLVTTSKIPLRDRRGRVIGIAGFSRQIERMQSGTADAMADVITHLHENLAGEIATEELAEMAGLSISHFERRFRLAFGSSPRQYLIRIRIEHAAALLRETDKNITDIAQSCGFYDHAHFSRSFRRVMSMAPSAYRKRINSADRAKPASNRTSA</sequence>
<dbReference type="InterPro" id="IPR035965">
    <property type="entry name" value="PAS-like_dom_sf"/>
</dbReference>
<dbReference type="InterPro" id="IPR018060">
    <property type="entry name" value="HTH_AraC"/>
</dbReference>
<comment type="caution">
    <text evidence="5">The sequence shown here is derived from an EMBL/GenBank/DDBJ whole genome shotgun (WGS) entry which is preliminary data.</text>
</comment>
<protein>
    <submittedName>
        <fullName evidence="5">HTH-type transcriptional activator RhaS</fullName>
    </submittedName>
</protein>
<name>A0A5C6BGE6_9BACT</name>
<dbReference type="RefSeq" id="WP_146408991.1">
    <property type="nucleotide sequence ID" value="NZ_SJPU01000003.1"/>
</dbReference>
<keyword evidence="1" id="KW-0805">Transcription regulation</keyword>
<keyword evidence="2" id="KW-0238">DNA-binding</keyword>
<evidence type="ECO:0000259" key="4">
    <source>
        <dbReference type="PROSITE" id="PS01124"/>
    </source>
</evidence>
<dbReference type="PROSITE" id="PS00041">
    <property type="entry name" value="HTH_ARAC_FAMILY_1"/>
    <property type="match status" value="1"/>
</dbReference>
<dbReference type="Gene3D" id="3.30.450.20">
    <property type="entry name" value="PAS domain"/>
    <property type="match status" value="1"/>
</dbReference>
<evidence type="ECO:0000256" key="2">
    <source>
        <dbReference type="ARBA" id="ARBA00023125"/>
    </source>
</evidence>
<dbReference type="OrthoDB" id="273555at2"/>
<feature type="domain" description="HTH araC/xylS-type" evidence="4">
    <location>
        <begin position="144"/>
        <end position="242"/>
    </location>
</feature>
<dbReference type="PANTHER" id="PTHR46796:SF13">
    <property type="entry name" value="HTH-TYPE TRANSCRIPTIONAL ACTIVATOR RHAS"/>
    <property type="match status" value="1"/>
</dbReference>
<dbReference type="InterPro" id="IPR020449">
    <property type="entry name" value="Tscrpt_reg_AraC-type_HTH"/>
</dbReference>
<dbReference type="PRINTS" id="PR00032">
    <property type="entry name" value="HTHARAC"/>
</dbReference>
<dbReference type="Gene3D" id="1.10.10.60">
    <property type="entry name" value="Homeodomain-like"/>
    <property type="match status" value="2"/>
</dbReference>
<dbReference type="AlphaFoldDB" id="A0A5C6BGE6"/>
<dbReference type="InterPro" id="IPR009057">
    <property type="entry name" value="Homeodomain-like_sf"/>
</dbReference>
<evidence type="ECO:0000256" key="1">
    <source>
        <dbReference type="ARBA" id="ARBA00023015"/>
    </source>
</evidence>
<dbReference type="SUPFAM" id="SSF46689">
    <property type="entry name" value="Homeodomain-like"/>
    <property type="match status" value="2"/>
</dbReference>
<dbReference type="Pfam" id="PF12833">
    <property type="entry name" value="HTH_18"/>
    <property type="match status" value="1"/>
</dbReference>
<dbReference type="Proteomes" id="UP000319908">
    <property type="component" value="Unassembled WGS sequence"/>
</dbReference>
<gene>
    <name evidence="5" type="primary">rhaS_1</name>
    <name evidence="5" type="ORF">Poly21_44660</name>
</gene>
<dbReference type="Pfam" id="PF08448">
    <property type="entry name" value="PAS_4"/>
    <property type="match status" value="1"/>
</dbReference>
<dbReference type="InterPro" id="IPR050204">
    <property type="entry name" value="AraC_XylS_family_regulators"/>
</dbReference>
<dbReference type="GO" id="GO:0043565">
    <property type="term" value="F:sequence-specific DNA binding"/>
    <property type="evidence" value="ECO:0007669"/>
    <property type="project" value="InterPro"/>
</dbReference>
<keyword evidence="3" id="KW-0804">Transcription</keyword>
<dbReference type="PROSITE" id="PS01124">
    <property type="entry name" value="HTH_ARAC_FAMILY_2"/>
    <property type="match status" value="1"/>
</dbReference>
<dbReference type="SMART" id="SM00091">
    <property type="entry name" value="PAS"/>
    <property type="match status" value="1"/>
</dbReference>
<dbReference type="InterPro" id="IPR000014">
    <property type="entry name" value="PAS"/>
</dbReference>
<dbReference type="SUPFAM" id="SSF55785">
    <property type="entry name" value="PYP-like sensor domain (PAS domain)"/>
    <property type="match status" value="1"/>
</dbReference>
<proteinExistence type="predicted"/>
<dbReference type="PANTHER" id="PTHR46796">
    <property type="entry name" value="HTH-TYPE TRANSCRIPTIONAL ACTIVATOR RHAS-RELATED"/>
    <property type="match status" value="1"/>
</dbReference>
<evidence type="ECO:0000313" key="5">
    <source>
        <dbReference type="EMBL" id="TWU10561.1"/>
    </source>
</evidence>
<dbReference type="SMART" id="SM00342">
    <property type="entry name" value="HTH_ARAC"/>
    <property type="match status" value="1"/>
</dbReference>
<evidence type="ECO:0000256" key="3">
    <source>
        <dbReference type="ARBA" id="ARBA00023163"/>
    </source>
</evidence>
<dbReference type="EMBL" id="SJPU01000003">
    <property type="protein sequence ID" value="TWU10561.1"/>
    <property type="molecule type" value="Genomic_DNA"/>
</dbReference>
<dbReference type="GO" id="GO:0003700">
    <property type="term" value="F:DNA-binding transcription factor activity"/>
    <property type="evidence" value="ECO:0007669"/>
    <property type="project" value="InterPro"/>
</dbReference>
<evidence type="ECO:0000313" key="6">
    <source>
        <dbReference type="Proteomes" id="UP000319908"/>
    </source>
</evidence>
<dbReference type="CDD" id="cd00130">
    <property type="entry name" value="PAS"/>
    <property type="match status" value="1"/>
</dbReference>
<organism evidence="5 6">
    <name type="scientific">Allorhodopirellula heiligendammensis</name>
    <dbReference type="NCBI Taxonomy" id="2714739"/>
    <lineage>
        <taxon>Bacteria</taxon>
        <taxon>Pseudomonadati</taxon>
        <taxon>Planctomycetota</taxon>
        <taxon>Planctomycetia</taxon>
        <taxon>Pirellulales</taxon>
        <taxon>Pirellulaceae</taxon>
        <taxon>Allorhodopirellula</taxon>
    </lineage>
</organism>
<reference evidence="5 6" key="1">
    <citation type="journal article" date="2020" name="Antonie Van Leeuwenhoek">
        <title>Rhodopirellula heiligendammensis sp. nov., Rhodopirellula pilleata sp. nov., and Rhodopirellula solitaria sp. nov. isolated from natural or artificial marine surfaces in Northern Germany and California, USA, and emended description of the genus Rhodopirellula.</title>
        <authorList>
            <person name="Kallscheuer N."/>
            <person name="Wiegand S."/>
            <person name="Jogler M."/>
            <person name="Boedeker C."/>
            <person name="Peeters S.H."/>
            <person name="Rast P."/>
            <person name="Heuer A."/>
            <person name="Jetten M.S.M."/>
            <person name="Rohde M."/>
            <person name="Jogler C."/>
        </authorList>
    </citation>
    <scope>NUCLEOTIDE SEQUENCE [LARGE SCALE GENOMIC DNA]</scope>
    <source>
        <strain evidence="5 6">Poly21</strain>
    </source>
</reference>
<dbReference type="NCBIfam" id="TIGR00229">
    <property type="entry name" value="sensory_box"/>
    <property type="match status" value="1"/>
</dbReference>